<dbReference type="GO" id="GO:0005524">
    <property type="term" value="F:ATP binding"/>
    <property type="evidence" value="ECO:0007669"/>
    <property type="project" value="UniProtKB-KW"/>
</dbReference>
<keyword evidence="2" id="KW-1003">Cell membrane</keyword>
<keyword evidence="3 12" id="KW-0812">Transmembrane</keyword>
<feature type="compositionally biased region" description="Low complexity" evidence="11">
    <location>
        <begin position="353"/>
        <end position="368"/>
    </location>
</feature>
<dbReference type="Gene3D" id="2.60.120.1190">
    <property type="match status" value="1"/>
</dbReference>
<dbReference type="KEGG" id="hro:HELRODRAFT_190219"/>
<keyword evidence="6" id="KW-0067">ATP-binding</keyword>
<dbReference type="InParanoid" id="T1FRS3"/>
<dbReference type="InterPro" id="IPR008979">
    <property type="entry name" value="Galactose-bd-like_sf"/>
</dbReference>
<evidence type="ECO:0000313" key="15">
    <source>
        <dbReference type="EnsemblMetazoa" id="HelroP190219"/>
    </source>
</evidence>
<evidence type="ECO:0000259" key="13">
    <source>
        <dbReference type="PROSITE" id="PS50022"/>
    </source>
</evidence>
<feature type="compositionally biased region" description="Polar residues" evidence="11">
    <location>
        <begin position="600"/>
        <end position="610"/>
    </location>
</feature>
<evidence type="ECO:0000256" key="11">
    <source>
        <dbReference type="SAM" id="MobiDB-lite"/>
    </source>
</evidence>
<keyword evidence="7 12" id="KW-1133">Transmembrane helix</keyword>
<organism evidence="15 16">
    <name type="scientific">Helobdella robusta</name>
    <name type="common">Californian leech</name>
    <dbReference type="NCBI Taxonomy" id="6412"/>
    <lineage>
        <taxon>Eukaryota</taxon>
        <taxon>Metazoa</taxon>
        <taxon>Spiralia</taxon>
        <taxon>Lophotrochozoa</taxon>
        <taxon>Annelida</taxon>
        <taxon>Clitellata</taxon>
        <taxon>Hirudinea</taxon>
        <taxon>Rhynchobdellida</taxon>
        <taxon>Glossiphoniidae</taxon>
        <taxon>Helobdella</taxon>
    </lineage>
</organism>
<evidence type="ECO:0000256" key="4">
    <source>
        <dbReference type="ARBA" id="ARBA00022729"/>
    </source>
</evidence>
<feature type="compositionally biased region" description="Polar residues" evidence="11">
    <location>
        <begin position="318"/>
        <end position="332"/>
    </location>
</feature>
<feature type="compositionally biased region" description="Polar residues" evidence="11">
    <location>
        <begin position="742"/>
        <end position="753"/>
    </location>
</feature>
<dbReference type="PROSITE" id="PS50022">
    <property type="entry name" value="FA58C_3"/>
    <property type="match status" value="1"/>
</dbReference>
<dbReference type="Proteomes" id="UP000015101">
    <property type="component" value="Unassembled WGS sequence"/>
</dbReference>
<evidence type="ECO:0000256" key="12">
    <source>
        <dbReference type="SAM" id="Phobius"/>
    </source>
</evidence>
<evidence type="ECO:0000256" key="5">
    <source>
        <dbReference type="ARBA" id="ARBA00022741"/>
    </source>
</evidence>
<dbReference type="EMBL" id="KB095858">
    <property type="protein sequence ID" value="ESO10886.1"/>
    <property type="molecule type" value="Genomic_DNA"/>
</dbReference>
<feature type="compositionally biased region" description="Basic and acidic residues" evidence="11">
    <location>
        <begin position="754"/>
        <end position="763"/>
    </location>
</feature>
<proteinExistence type="predicted"/>
<evidence type="ECO:0000256" key="2">
    <source>
        <dbReference type="ARBA" id="ARBA00022475"/>
    </source>
</evidence>
<feature type="domain" description="F5/8 type C" evidence="13">
    <location>
        <begin position="1"/>
        <end position="46"/>
    </location>
</feature>
<evidence type="ECO:0000256" key="3">
    <source>
        <dbReference type="ARBA" id="ARBA00022692"/>
    </source>
</evidence>
<dbReference type="GO" id="GO:0005886">
    <property type="term" value="C:plasma membrane"/>
    <property type="evidence" value="ECO:0007669"/>
    <property type="project" value="UniProtKB-SubCell"/>
</dbReference>
<feature type="region of interest" description="Disordered" evidence="11">
    <location>
        <begin position="517"/>
        <end position="610"/>
    </location>
</feature>
<dbReference type="EnsemblMetazoa" id="HelroT190219">
    <property type="protein sequence ID" value="HelroP190219"/>
    <property type="gene ID" value="HelroG190219"/>
</dbReference>
<feature type="transmembrane region" description="Helical" evidence="12">
    <location>
        <begin position="484"/>
        <end position="508"/>
    </location>
</feature>
<evidence type="ECO:0000256" key="8">
    <source>
        <dbReference type="ARBA" id="ARBA00023136"/>
    </source>
</evidence>
<dbReference type="EMBL" id="AMQM01002769">
    <property type="status" value="NOT_ANNOTATED_CDS"/>
    <property type="molecule type" value="Genomic_DNA"/>
</dbReference>
<reference evidence="14 16" key="2">
    <citation type="journal article" date="2013" name="Nature">
        <title>Insights into bilaterian evolution from three spiralian genomes.</title>
        <authorList>
            <person name="Simakov O."/>
            <person name="Marletaz F."/>
            <person name="Cho S.J."/>
            <person name="Edsinger-Gonzales E."/>
            <person name="Havlak P."/>
            <person name="Hellsten U."/>
            <person name="Kuo D.H."/>
            <person name="Larsson T."/>
            <person name="Lv J."/>
            <person name="Arendt D."/>
            <person name="Savage R."/>
            <person name="Osoegawa K."/>
            <person name="de Jong P."/>
            <person name="Grimwood J."/>
            <person name="Chapman J.A."/>
            <person name="Shapiro H."/>
            <person name="Aerts A."/>
            <person name="Otillar R.P."/>
            <person name="Terry A.Y."/>
            <person name="Boore J.L."/>
            <person name="Grigoriev I.V."/>
            <person name="Lindberg D.R."/>
            <person name="Seaver E.C."/>
            <person name="Weisblat D.A."/>
            <person name="Putnam N.H."/>
            <person name="Rokhsar D.S."/>
        </authorList>
    </citation>
    <scope>NUCLEOTIDE SEQUENCE</scope>
</reference>
<protein>
    <recommendedName>
        <fullName evidence="13">F5/8 type C domain-containing protein</fullName>
    </recommendedName>
</protein>
<evidence type="ECO:0000313" key="16">
    <source>
        <dbReference type="Proteomes" id="UP000015101"/>
    </source>
</evidence>
<sequence>MKGNSNTYSVELIDIMPPVIGRRVRVHPISHSKSKRVCLTLEVYGCDWKDGLVSYSMYQGDRRRSDMHLYDRIYDGQIITQSQHDDDDDNNINNFNSNNFISKKYANSDADNKHNSPTTNSSHSLNFINYIDNNFINVNQHHVYLTNGLGALTDGVIGTTFLYIIIIMLAGRYMKIGSAGGGDVYLIIMTMKYGEPIEIIFKFDTLRKFKSLSVHCNYVPKKEVSCFSLAKIFFSSDGKNYKKTRFIEYYNNNDNNNDTDDDVRKRVKWAEVPLNDHVGSYLKLWMYHKMEWLLISEVQFISDPVKSNNTSSPTSSSRQRNQGNLSKVNSATREARKNLFDGASNDENAVRKNNNNINNNNNNINNNNVINDDYYVISGVDDTNDANEDGDDDARHPLHNSSVDRKKNHKYDRKAGNRDVPIGENNDEDNNYDDDDDIGDSNLTNDDKISDKLVVLKTVLPMTTDMTSSVADRQSDQTDSSTRLTAIVAGLMCGTVLCVVVVVIVFIVGRRRKHSTHGLLSPYQSSPLSNKLDPPASNPPTPPLITLPNELPTTPPIYSNGYSSPSPVKTSKDQTASKPFSPDKYPPNKSINTLPKRPTRQQQDELSVNDTYEDIGNFKTFTPILKASRNNNFNESPYSSSPYSRGEADHFDSSRMPLDTYFSRNDATSTIHNNFGAAMLQDRGISNYNQLNDGYFINDVANSSNPHFDQFSRYRVQENAFDNFDTNTTSKTGHFRSIPSVNARTGPNYTVPNQHRENNMPQY</sequence>
<feature type="compositionally biased region" description="Acidic residues" evidence="11">
    <location>
        <begin position="425"/>
        <end position="439"/>
    </location>
</feature>
<reference evidence="15" key="3">
    <citation type="submission" date="2015-06" db="UniProtKB">
        <authorList>
            <consortium name="EnsemblMetazoa"/>
        </authorList>
    </citation>
    <scope>IDENTIFICATION</scope>
</reference>
<feature type="region of interest" description="Disordered" evidence="11">
    <location>
        <begin position="305"/>
        <end position="368"/>
    </location>
</feature>
<dbReference type="AlphaFoldDB" id="T1FRS3"/>
<comment type="subcellular location">
    <subcellularLocation>
        <location evidence="1">Cell membrane</location>
        <topology evidence="1">Single-pass type I membrane protein</topology>
    </subcellularLocation>
</comment>
<dbReference type="SUPFAM" id="SSF49785">
    <property type="entry name" value="Galactose-binding domain-like"/>
    <property type="match status" value="1"/>
</dbReference>
<dbReference type="InterPro" id="IPR008155">
    <property type="entry name" value="Amyloid_glyco"/>
</dbReference>
<keyword evidence="4" id="KW-0732">Signal</keyword>
<evidence type="ECO:0000256" key="1">
    <source>
        <dbReference type="ARBA" id="ARBA00004251"/>
    </source>
</evidence>
<evidence type="ECO:0000256" key="9">
    <source>
        <dbReference type="ARBA" id="ARBA00023157"/>
    </source>
</evidence>
<gene>
    <name evidence="15" type="primary">20211520</name>
    <name evidence="14" type="ORF">HELRODRAFT_190219</name>
</gene>
<accession>T1FRS3</accession>
<feature type="compositionally biased region" description="Pro residues" evidence="11">
    <location>
        <begin position="536"/>
        <end position="545"/>
    </location>
</feature>
<evidence type="ECO:0000256" key="10">
    <source>
        <dbReference type="ARBA" id="ARBA00023180"/>
    </source>
</evidence>
<keyword evidence="10" id="KW-0325">Glycoprotein</keyword>
<feature type="compositionally biased region" description="Acidic residues" evidence="11">
    <location>
        <begin position="382"/>
        <end position="392"/>
    </location>
</feature>
<dbReference type="InterPro" id="IPR000421">
    <property type="entry name" value="FA58C"/>
</dbReference>
<dbReference type="PANTHER" id="PTHR23103">
    <property type="entry name" value="ALZHEIMER'S DISEASE BETA-AMYLOID RELATED"/>
    <property type="match status" value="1"/>
</dbReference>
<dbReference type="Pfam" id="PF21114">
    <property type="entry name" value="DDR1-2_DS-like"/>
    <property type="match status" value="1"/>
</dbReference>
<dbReference type="RefSeq" id="XP_009011155.1">
    <property type="nucleotide sequence ID" value="XM_009012907.1"/>
</dbReference>
<dbReference type="GeneID" id="20211520"/>
<dbReference type="eggNOG" id="KOG1094">
    <property type="taxonomic scope" value="Eukaryota"/>
</dbReference>
<feature type="compositionally biased region" description="Low complexity" evidence="11">
    <location>
        <begin position="307"/>
        <end position="317"/>
    </location>
</feature>
<dbReference type="HOGENOM" id="CLU_365744_0_0_1"/>
<keyword evidence="16" id="KW-1185">Reference proteome</keyword>
<dbReference type="CTD" id="20211520"/>
<dbReference type="OrthoDB" id="6071166at2759"/>
<evidence type="ECO:0000256" key="6">
    <source>
        <dbReference type="ARBA" id="ARBA00022840"/>
    </source>
</evidence>
<dbReference type="Gene3D" id="2.60.120.260">
    <property type="entry name" value="Galactose-binding domain-like"/>
    <property type="match status" value="1"/>
</dbReference>
<feature type="compositionally biased region" description="Polar residues" evidence="11">
    <location>
        <begin position="560"/>
        <end position="578"/>
    </location>
</feature>
<dbReference type="InterPro" id="IPR048525">
    <property type="entry name" value="DDR1-2_DS-like"/>
</dbReference>
<reference evidence="16" key="1">
    <citation type="submission" date="2012-12" db="EMBL/GenBank/DDBJ databases">
        <authorList>
            <person name="Hellsten U."/>
            <person name="Grimwood J."/>
            <person name="Chapman J.A."/>
            <person name="Shapiro H."/>
            <person name="Aerts A."/>
            <person name="Otillar R.P."/>
            <person name="Terry A.Y."/>
            <person name="Boore J.L."/>
            <person name="Simakov O."/>
            <person name="Marletaz F."/>
            <person name="Cho S.-J."/>
            <person name="Edsinger-Gonzales E."/>
            <person name="Havlak P."/>
            <person name="Kuo D.-H."/>
            <person name="Larsson T."/>
            <person name="Lv J."/>
            <person name="Arendt D."/>
            <person name="Savage R."/>
            <person name="Osoegawa K."/>
            <person name="de Jong P."/>
            <person name="Lindberg D.R."/>
            <person name="Seaver E.C."/>
            <person name="Weisblat D.A."/>
            <person name="Putnam N.H."/>
            <person name="Grigoriev I.V."/>
            <person name="Rokhsar D.S."/>
        </authorList>
    </citation>
    <scope>NUCLEOTIDE SEQUENCE</scope>
</reference>
<keyword evidence="8 12" id="KW-0472">Membrane</keyword>
<evidence type="ECO:0000256" key="7">
    <source>
        <dbReference type="ARBA" id="ARBA00022989"/>
    </source>
</evidence>
<feature type="region of interest" description="Disordered" evidence="11">
    <location>
        <begin position="742"/>
        <end position="763"/>
    </location>
</feature>
<name>T1FRS3_HELRO</name>
<keyword evidence="5" id="KW-0547">Nucleotide-binding</keyword>
<keyword evidence="9" id="KW-1015">Disulfide bond</keyword>
<feature type="region of interest" description="Disordered" evidence="11">
    <location>
        <begin position="381"/>
        <end position="444"/>
    </location>
</feature>
<evidence type="ECO:0000313" key="14">
    <source>
        <dbReference type="EMBL" id="ESO10886.1"/>
    </source>
</evidence>
<dbReference type="PANTHER" id="PTHR23103:SF15">
    <property type="entry name" value="AMYLOID-BETA-LIKE PROTEIN"/>
    <property type="match status" value="1"/>
</dbReference>